<protein>
    <recommendedName>
        <fullName evidence="1">HNH nuclease domain-containing protein</fullName>
    </recommendedName>
</protein>
<evidence type="ECO:0000259" key="1">
    <source>
        <dbReference type="SMART" id="SM00507"/>
    </source>
</evidence>
<dbReference type="Proteomes" id="UP001189429">
    <property type="component" value="Unassembled WGS sequence"/>
</dbReference>
<dbReference type="SUPFAM" id="SSF64496">
    <property type="entry name" value="DNA-binding domain of intron-encoded endonucleases"/>
    <property type="match status" value="2"/>
</dbReference>
<name>A0ABN9XW39_9DINO</name>
<reference evidence="2" key="1">
    <citation type="submission" date="2023-10" db="EMBL/GenBank/DDBJ databases">
        <authorList>
            <person name="Chen Y."/>
            <person name="Shah S."/>
            <person name="Dougan E. K."/>
            <person name="Thang M."/>
            <person name="Chan C."/>
        </authorList>
    </citation>
    <scope>NUCLEOTIDE SEQUENCE [LARGE SCALE GENOMIC DNA]</scope>
</reference>
<feature type="domain" description="HNH nuclease" evidence="1">
    <location>
        <begin position="260"/>
        <end position="310"/>
    </location>
</feature>
<dbReference type="InterPro" id="IPR003615">
    <property type="entry name" value="HNH_nuc"/>
</dbReference>
<gene>
    <name evidence="2" type="ORF">PCOR1329_LOCUS80360</name>
</gene>
<dbReference type="SUPFAM" id="SSF54060">
    <property type="entry name" value="His-Me finger endonucleases"/>
    <property type="match status" value="2"/>
</dbReference>
<evidence type="ECO:0000313" key="3">
    <source>
        <dbReference type="Proteomes" id="UP001189429"/>
    </source>
</evidence>
<dbReference type="Gene3D" id="1.10.10.10">
    <property type="entry name" value="Winged helix-like DNA-binding domain superfamily/Winged helix DNA-binding domain"/>
    <property type="match status" value="2"/>
</dbReference>
<dbReference type="InterPro" id="IPR044925">
    <property type="entry name" value="His-Me_finger_sf"/>
</dbReference>
<dbReference type="InterPro" id="IPR010896">
    <property type="entry name" value="NUMOD1"/>
</dbReference>
<proteinExistence type="predicted"/>
<evidence type="ECO:0000313" key="2">
    <source>
        <dbReference type="EMBL" id="CAK0904265.1"/>
    </source>
</evidence>
<dbReference type="InterPro" id="IPR036388">
    <property type="entry name" value="WH-like_DNA-bd_sf"/>
</dbReference>
<organism evidence="2 3">
    <name type="scientific">Prorocentrum cordatum</name>
    <dbReference type="NCBI Taxonomy" id="2364126"/>
    <lineage>
        <taxon>Eukaryota</taxon>
        <taxon>Sar</taxon>
        <taxon>Alveolata</taxon>
        <taxon>Dinophyceae</taxon>
        <taxon>Prorocentrales</taxon>
        <taxon>Prorocentraceae</taxon>
        <taxon>Prorocentrum</taxon>
    </lineage>
</organism>
<sequence length="399" mass="44678">MITPTPSRMLIYSRRVILGLIELSIPSIPLSKPVLVSRQSSTKSKYVPLVSSYGRIRAANGIISMGSCAVSRPCTTNIGGRSCLVHRLVARAFLGPPPAGKTDVRHKDGVRWNNHVGNLEYVSKSQNLVISHRNRNNIIVASPGNCRPVVGRKNGTASWQVFPSILEASRSLGLSRDCIRRCCQHRQDQTGGYEFRYENACVVDLRCEMWMRALDPNSDGELSTWSISSRGRLRNTRGHVSWGSPNRSGYRTVTISSDGVKKQFKVHRLVARRFLGRGPIPWNMEVNHKDGDKANNCVENLEYVTRSQNMTHAYSMNPKPRNSMSLSKPVWARPKVDGTWSWYPSAREAARLLNVPQASISKCCHHKLSSTSGFEFIFGEPACAELLDGEEWREVVFDP</sequence>
<dbReference type="Gene3D" id="3.90.75.20">
    <property type="match status" value="2"/>
</dbReference>
<comment type="caution">
    <text evidence="2">The sequence shown here is derived from an EMBL/GenBank/DDBJ whole genome shotgun (WGS) entry which is preliminary data.</text>
</comment>
<feature type="domain" description="HNH nuclease" evidence="1">
    <location>
        <begin position="79"/>
        <end position="128"/>
    </location>
</feature>
<dbReference type="SMART" id="SM00507">
    <property type="entry name" value="HNHc"/>
    <property type="match status" value="2"/>
</dbReference>
<dbReference type="Pfam" id="PF07453">
    <property type="entry name" value="NUMOD1"/>
    <property type="match status" value="2"/>
</dbReference>
<accession>A0ABN9XW39</accession>
<dbReference type="Pfam" id="PF13392">
    <property type="entry name" value="HNH_3"/>
    <property type="match status" value="2"/>
</dbReference>
<keyword evidence="3" id="KW-1185">Reference proteome</keyword>
<dbReference type="EMBL" id="CAUYUJ010021381">
    <property type="protein sequence ID" value="CAK0904265.1"/>
    <property type="molecule type" value="Genomic_DNA"/>
</dbReference>